<evidence type="ECO:0000256" key="2">
    <source>
        <dbReference type="ARBA" id="ARBA00023315"/>
    </source>
</evidence>
<feature type="domain" description="N-acetyltransferase" evidence="3">
    <location>
        <begin position="14"/>
        <end position="170"/>
    </location>
</feature>
<dbReference type="GO" id="GO:0016747">
    <property type="term" value="F:acyltransferase activity, transferring groups other than amino-acyl groups"/>
    <property type="evidence" value="ECO:0007669"/>
    <property type="project" value="InterPro"/>
</dbReference>
<dbReference type="Gene3D" id="3.40.630.30">
    <property type="match status" value="1"/>
</dbReference>
<organism evidence="4 5">
    <name type="scientific">Renibacterium salmoninarum (strain ATCC 33209 / DSM 20767 / JCM 11484 / NBRC 15589 / NCIMB 2235)</name>
    <dbReference type="NCBI Taxonomy" id="288705"/>
    <lineage>
        <taxon>Bacteria</taxon>
        <taxon>Bacillati</taxon>
        <taxon>Actinomycetota</taxon>
        <taxon>Actinomycetes</taxon>
        <taxon>Micrococcales</taxon>
        <taxon>Micrococcaceae</taxon>
        <taxon>Renibacterium</taxon>
    </lineage>
</organism>
<reference evidence="5" key="1">
    <citation type="journal article" date="2008" name="J. Bacteriol.">
        <title>Genome sequence of the fish pathogen Renibacterium salmoninarum suggests reductive evolution away from an environmental Arthrobacter ancestor.</title>
        <authorList>
            <person name="Wiens G.D."/>
            <person name="Rockey D.D."/>
            <person name="Wu Z."/>
            <person name="Chang J."/>
            <person name="Levy R."/>
            <person name="Crane S."/>
            <person name="Chen D.S."/>
            <person name="Capri G.R."/>
            <person name="Burnett J.R."/>
            <person name="Sudheesh P.S."/>
            <person name="Schipma M.J."/>
            <person name="Burd H."/>
            <person name="Bhattacharyya A."/>
            <person name="Rhodes L.D."/>
            <person name="Kaul R."/>
            <person name="Strom M.S."/>
        </authorList>
    </citation>
    <scope>NUCLEOTIDE SEQUENCE [LARGE SCALE GENOMIC DNA]</scope>
    <source>
        <strain evidence="5">ATCC 33209 / DSM 20767 / JCM 11484 / NBRC 15589 / NCIMB 2235</strain>
    </source>
</reference>
<dbReference type="PROSITE" id="PS51186">
    <property type="entry name" value="GNAT"/>
    <property type="match status" value="2"/>
</dbReference>
<keyword evidence="1" id="KW-0808">Transferase</keyword>
<dbReference type="AlphaFoldDB" id="A9WS14"/>
<accession>A9WS14</accession>
<dbReference type="HOGENOM" id="CLU_056890_0_1_11"/>
<evidence type="ECO:0000313" key="5">
    <source>
        <dbReference type="Proteomes" id="UP000002007"/>
    </source>
</evidence>
<dbReference type="EMBL" id="CP000910">
    <property type="protein sequence ID" value="ABY24143.1"/>
    <property type="molecule type" value="Genomic_DNA"/>
</dbReference>
<gene>
    <name evidence="4" type="ordered locus">RSal33209_2417</name>
</gene>
<dbReference type="PANTHER" id="PTHR43420">
    <property type="entry name" value="ACETYLTRANSFERASE"/>
    <property type="match status" value="1"/>
</dbReference>
<dbReference type="CDD" id="cd04301">
    <property type="entry name" value="NAT_SF"/>
    <property type="match status" value="2"/>
</dbReference>
<evidence type="ECO:0000256" key="1">
    <source>
        <dbReference type="ARBA" id="ARBA00022679"/>
    </source>
</evidence>
<proteinExistence type="predicted"/>
<sequence length="327" mass="36825">MNLPGLDTAVGSELEFRPIEKADLAQWYELILRIFSAEKAPWHDQLEDLENSLNSSKNDPLLDTVIGVDHGGIPRAFAQVRKNPEGAKAYVSGGVDPEWQRRGIGSALLKWQLERVAHRFSARQQSPEIARTYAEDNNPVAQELFTANGFNIVRYFSEMHRPLSEEIPVIDLDENLVVTTFSSEHSEAVRLAHNEVFADHWGSETRDLETWRDTVEHPLFRADWSLVVLDASTGEVAGYQLASYDQDIFSSFGRKEGYTELIGVRRAYRGCRIAAALLAEAMRRFRAAGMDVASLDVDTENPTGANTLYERMGYSAVRRSMAFDRVL</sequence>
<dbReference type="RefSeq" id="WP_012245806.1">
    <property type="nucleotide sequence ID" value="NC_010168.1"/>
</dbReference>
<dbReference type="PANTHER" id="PTHR43420:SF12">
    <property type="entry name" value="N-ACETYLTRANSFERASE DOMAIN-CONTAINING PROTEIN"/>
    <property type="match status" value="1"/>
</dbReference>
<evidence type="ECO:0000259" key="3">
    <source>
        <dbReference type="PROSITE" id="PS51186"/>
    </source>
</evidence>
<protein>
    <recommendedName>
        <fullName evidence="3">N-acetyltransferase domain-containing protein</fullName>
    </recommendedName>
</protein>
<dbReference type="SUPFAM" id="SSF55729">
    <property type="entry name" value="Acyl-CoA N-acyltransferases (Nat)"/>
    <property type="match status" value="2"/>
</dbReference>
<feature type="domain" description="N-acetyltransferase" evidence="3">
    <location>
        <begin position="176"/>
        <end position="327"/>
    </location>
</feature>
<keyword evidence="5" id="KW-1185">Reference proteome</keyword>
<dbReference type="eggNOG" id="COG0456">
    <property type="taxonomic scope" value="Bacteria"/>
</dbReference>
<dbReference type="Proteomes" id="UP000002007">
    <property type="component" value="Chromosome"/>
</dbReference>
<name>A9WS14_RENSM</name>
<dbReference type="InterPro" id="IPR016181">
    <property type="entry name" value="Acyl_CoA_acyltransferase"/>
</dbReference>
<dbReference type="InterPro" id="IPR000182">
    <property type="entry name" value="GNAT_dom"/>
</dbReference>
<dbReference type="Pfam" id="PF00583">
    <property type="entry name" value="Acetyltransf_1"/>
    <property type="match status" value="2"/>
</dbReference>
<dbReference type="InterPro" id="IPR050680">
    <property type="entry name" value="YpeA/RimI_acetyltransf"/>
</dbReference>
<dbReference type="STRING" id="288705.RSal33209_2417"/>
<evidence type="ECO:0000313" key="4">
    <source>
        <dbReference type="EMBL" id="ABY24143.1"/>
    </source>
</evidence>
<keyword evidence="2" id="KW-0012">Acyltransferase</keyword>
<dbReference type="KEGG" id="rsa:RSal33209_2417"/>